<dbReference type="KEGG" id="cad:Curi_c05390"/>
<keyword evidence="3" id="KW-1185">Reference proteome</keyword>
<dbReference type="eggNOG" id="ENOG5032UH1">
    <property type="taxonomic scope" value="Bacteria"/>
</dbReference>
<keyword evidence="1" id="KW-0812">Transmembrane</keyword>
<keyword evidence="1" id="KW-0472">Membrane</keyword>
<dbReference type="Pfam" id="PF14110">
    <property type="entry name" value="DUF4282"/>
    <property type="match status" value="1"/>
</dbReference>
<sequence>MEDVKKDSKENIALKNFFRFDRMITPAIIQIVFYIGLAASVLIGLGQIITGIASRGGSIQIFTGIIVLVISPIIVRVYCELLIVIFKIHESLGELKDKQ</sequence>
<feature type="transmembrane region" description="Helical" evidence="1">
    <location>
        <begin position="61"/>
        <end position="86"/>
    </location>
</feature>
<dbReference type="AlphaFoldDB" id="K0AWK0"/>
<dbReference type="InterPro" id="IPR025557">
    <property type="entry name" value="DUF4282"/>
</dbReference>
<evidence type="ECO:0000256" key="1">
    <source>
        <dbReference type="SAM" id="Phobius"/>
    </source>
</evidence>
<name>K0AWK0_GOTA9</name>
<evidence type="ECO:0008006" key="4">
    <source>
        <dbReference type="Google" id="ProtNLM"/>
    </source>
</evidence>
<dbReference type="OrthoDB" id="280522at2"/>
<feature type="transmembrane region" description="Helical" evidence="1">
    <location>
        <begin position="27"/>
        <end position="49"/>
    </location>
</feature>
<evidence type="ECO:0000313" key="2">
    <source>
        <dbReference type="EMBL" id="AFS77614.1"/>
    </source>
</evidence>
<accession>K0AWK0</accession>
<dbReference type="HOGENOM" id="CLU_169571_1_2_9"/>
<proteinExistence type="predicted"/>
<keyword evidence="1" id="KW-1133">Transmembrane helix</keyword>
<protein>
    <recommendedName>
        <fullName evidence="4">DUF4282 domain-containing protein</fullName>
    </recommendedName>
</protein>
<reference evidence="2 3" key="1">
    <citation type="journal article" date="2012" name="PLoS ONE">
        <title>The purine-utilizing bacterium Clostridium acidurici 9a: a genome-guided metabolic reconsideration.</title>
        <authorList>
            <person name="Hartwich K."/>
            <person name="Poehlein A."/>
            <person name="Daniel R."/>
        </authorList>
    </citation>
    <scope>NUCLEOTIDE SEQUENCE [LARGE SCALE GENOMIC DNA]</scope>
    <source>
        <strain evidence="3">ATCC 7906 / DSM 604 / BCRC 14475 / CIP 104303 / KCTC 5404 / NCIMB 10678 / 9a</strain>
    </source>
</reference>
<organism evidence="2 3">
    <name type="scientific">Gottschalkia acidurici (strain ATCC 7906 / DSM 604 / BCRC 14475 / CIP 104303 / KCTC 5404 / NCIMB 10678 / 9a)</name>
    <name type="common">Clostridium acidurici</name>
    <dbReference type="NCBI Taxonomy" id="1128398"/>
    <lineage>
        <taxon>Bacteria</taxon>
        <taxon>Bacillati</taxon>
        <taxon>Bacillota</taxon>
        <taxon>Tissierellia</taxon>
        <taxon>Tissierellales</taxon>
        <taxon>Gottschalkiaceae</taxon>
        <taxon>Gottschalkia</taxon>
    </lineage>
</organism>
<dbReference type="EMBL" id="CP003326">
    <property type="protein sequence ID" value="AFS77614.1"/>
    <property type="molecule type" value="Genomic_DNA"/>
</dbReference>
<gene>
    <name evidence="2" type="ordered locus">Curi_c05390</name>
</gene>
<dbReference type="Proteomes" id="UP000006094">
    <property type="component" value="Chromosome"/>
</dbReference>
<dbReference type="RefSeq" id="WP_014966751.1">
    <property type="nucleotide sequence ID" value="NC_018664.1"/>
</dbReference>
<evidence type="ECO:0000313" key="3">
    <source>
        <dbReference type="Proteomes" id="UP000006094"/>
    </source>
</evidence>